<evidence type="ECO:0000256" key="1">
    <source>
        <dbReference type="ARBA" id="ARBA00004651"/>
    </source>
</evidence>
<dbReference type="RefSeq" id="WP_027511123.1">
    <property type="nucleotide sequence ID" value="NZ_CP104144.1"/>
</dbReference>
<dbReference type="CDD" id="cd00207">
    <property type="entry name" value="fer2"/>
    <property type="match status" value="1"/>
</dbReference>
<dbReference type="InterPro" id="IPR036010">
    <property type="entry name" value="2Fe-2S_ferredoxin-like_sf"/>
</dbReference>
<dbReference type="InterPro" id="IPR029787">
    <property type="entry name" value="Nucleotide_cyclase"/>
</dbReference>
<keyword evidence="4" id="KW-0812">Transmembrane</keyword>
<dbReference type="InterPro" id="IPR012675">
    <property type="entry name" value="Beta-grasp_dom_sf"/>
</dbReference>
<dbReference type="PANTHER" id="PTHR43081">
    <property type="entry name" value="ADENYLATE CYCLASE, TERMINAL-DIFFERENTIATION SPECIFIC-RELATED"/>
    <property type="match status" value="1"/>
</dbReference>
<dbReference type="PROSITE" id="PS51085">
    <property type="entry name" value="2FE2S_FER_2"/>
    <property type="match status" value="1"/>
</dbReference>
<evidence type="ECO:0000256" key="2">
    <source>
        <dbReference type="ARBA" id="ARBA00022475"/>
    </source>
</evidence>
<keyword evidence="4" id="KW-1133">Transmembrane helix</keyword>
<dbReference type="CDD" id="cd07302">
    <property type="entry name" value="CHD"/>
    <property type="match status" value="1"/>
</dbReference>
<name>A0ABY5XUI6_RHISU</name>
<dbReference type="EMBL" id="CP104144">
    <property type="protein sequence ID" value="UWU18175.1"/>
    <property type="molecule type" value="Genomic_DNA"/>
</dbReference>
<dbReference type="Gene3D" id="3.30.70.1230">
    <property type="entry name" value="Nucleotide cyclase"/>
    <property type="match status" value="1"/>
</dbReference>
<comment type="subcellular location">
    <subcellularLocation>
        <location evidence="1">Cell membrane</location>
        <topology evidence="1">Multi-pass membrane protein</topology>
    </subcellularLocation>
</comment>
<geneLocation type="plasmid" evidence="7 8">
    <name>pWSM1592_1</name>
</geneLocation>
<dbReference type="Pfam" id="PF00111">
    <property type="entry name" value="Fer2"/>
    <property type="match status" value="1"/>
</dbReference>
<keyword evidence="3 4" id="KW-0472">Membrane</keyword>
<organism evidence="7 8">
    <name type="scientific">Rhizobium sullae</name>
    <name type="common">Rhizobium hedysari</name>
    <dbReference type="NCBI Taxonomy" id="50338"/>
    <lineage>
        <taxon>Bacteria</taxon>
        <taxon>Pseudomonadati</taxon>
        <taxon>Pseudomonadota</taxon>
        <taxon>Alphaproteobacteria</taxon>
        <taxon>Hyphomicrobiales</taxon>
        <taxon>Rhizobiaceae</taxon>
        <taxon>Rhizobium/Agrobacterium group</taxon>
        <taxon>Rhizobium</taxon>
    </lineage>
</organism>
<dbReference type="SUPFAM" id="SSF54292">
    <property type="entry name" value="2Fe-2S ferredoxin-like"/>
    <property type="match status" value="1"/>
</dbReference>
<dbReference type="PROSITE" id="PS50125">
    <property type="entry name" value="GUANYLATE_CYCLASE_2"/>
    <property type="match status" value="1"/>
</dbReference>
<dbReference type="Pfam" id="PF00211">
    <property type="entry name" value="Guanylate_cyc"/>
    <property type="match status" value="1"/>
</dbReference>
<dbReference type="SUPFAM" id="SSF81343">
    <property type="entry name" value="Fumarate reductase respiratory complex transmembrane subunits"/>
    <property type="match status" value="1"/>
</dbReference>
<feature type="domain" description="2Fe-2S ferredoxin-type" evidence="6">
    <location>
        <begin position="264"/>
        <end position="359"/>
    </location>
</feature>
<keyword evidence="7" id="KW-0614">Plasmid</keyword>
<evidence type="ECO:0000259" key="5">
    <source>
        <dbReference type="PROSITE" id="PS50125"/>
    </source>
</evidence>
<accession>A0ABY5XUI6</accession>
<dbReference type="Proteomes" id="UP001060123">
    <property type="component" value="Plasmid pWSM1592_1"/>
</dbReference>
<feature type="transmembrane region" description="Helical" evidence="4">
    <location>
        <begin position="177"/>
        <end position="194"/>
    </location>
</feature>
<evidence type="ECO:0000259" key="6">
    <source>
        <dbReference type="PROSITE" id="PS51085"/>
    </source>
</evidence>
<dbReference type="InterPro" id="IPR001041">
    <property type="entry name" value="2Fe-2S_ferredoxin-type"/>
</dbReference>
<dbReference type="SUPFAM" id="SSF55073">
    <property type="entry name" value="Nucleotide cyclase"/>
    <property type="match status" value="1"/>
</dbReference>
<evidence type="ECO:0000256" key="4">
    <source>
        <dbReference type="SAM" id="Phobius"/>
    </source>
</evidence>
<keyword evidence="8" id="KW-1185">Reference proteome</keyword>
<protein>
    <submittedName>
        <fullName evidence="7">Adenylate/guanylate cyclase domain-containing protein</fullName>
    </submittedName>
</protein>
<keyword evidence="2" id="KW-1003">Cell membrane</keyword>
<feature type="domain" description="Guanylate cyclase" evidence="5">
    <location>
        <begin position="381"/>
        <end position="513"/>
    </location>
</feature>
<evidence type="ECO:0000313" key="7">
    <source>
        <dbReference type="EMBL" id="UWU18175.1"/>
    </source>
</evidence>
<evidence type="ECO:0000313" key="8">
    <source>
        <dbReference type="Proteomes" id="UP001060123"/>
    </source>
</evidence>
<feature type="transmembrane region" description="Helical" evidence="4">
    <location>
        <begin position="65"/>
        <end position="83"/>
    </location>
</feature>
<feature type="transmembrane region" description="Helical" evidence="4">
    <location>
        <begin position="144"/>
        <end position="165"/>
    </location>
</feature>
<dbReference type="Gene3D" id="3.10.20.30">
    <property type="match status" value="1"/>
</dbReference>
<dbReference type="SMART" id="SM00044">
    <property type="entry name" value="CYCc"/>
    <property type="match status" value="1"/>
</dbReference>
<feature type="transmembrane region" description="Helical" evidence="4">
    <location>
        <begin position="20"/>
        <end position="45"/>
    </location>
</feature>
<gene>
    <name evidence="7" type="ORF">N2599_23150</name>
</gene>
<dbReference type="InterPro" id="IPR001054">
    <property type="entry name" value="A/G_cyclase"/>
</dbReference>
<dbReference type="InterPro" id="IPR034804">
    <property type="entry name" value="SQR/QFR_C/D"/>
</dbReference>
<reference evidence="7" key="1">
    <citation type="submission" date="2022-09" db="EMBL/GenBank/DDBJ databases">
        <title>Australian commercial rhizobial inoculants.</title>
        <authorList>
            <person name="Kohlmeier M.G."/>
            <person name="O'Hara G.W."/>
            <person name="Colombi E."/>
            <person name="Ramsay J.P."/>
            <person name="Terpolilli J."/>
        </authorList>
    </citation>
    <scope>NUCLEOTIDE SEQUENCE</scope>
    <source>
        <strain evidence="7">WSM1592</strain>
        <plasmid evidence="7">pWSM1592_1</plasmid>
    </source>
</reference>
<feature type="transmembrane region" description="Helical" evidence="4">
    <location>
        <begin position="95"/>
        <end position="114"/>
    </location>
</feature>
<dbReference type="PANTHER" id="PTHR43081:SF17">
    <property type="entry name" value="BLL5647 PROTEIN"/>
    <property type="match status" value="1"/>
</dbReference>
<dbReference type="InterPro" id="IPR050697">
    <property type="entry name" value="Adenylyl/Guanylyl_Cyclase_3/4"/>
</dbReference>
<sequence>MATVVHTGIFSERNIRRARLGSGLVMFAFVVLHLSNHALGLISVAAADDGRRLFVALWRNPLGTLILYSAIFVHITLVFRSLYMRRSLVMPNGEMAQIVVGLAIPLLLIDHVVGTRIVHELYRYADSYETVVRQLWILSFGNGIRQAVALVVVWIHGCIGLHFWLRYRPWYDGLAPLLLALAILLPVLSLLGFIEMGRTIAEPDYEGLVDTGRYQENLNTRYFSDPDAQRQIAMIRAGLYGSFSLTLLSVVAARTRRKWKERTDQIAVHYPGGETIKVPRGFTVLEASRLGGLPHYSVCGGKGQCSTCRVQILGDYERLPQPDQLEQKTLDRINAGLDVRLACQLRPDHDITVVPLLIPATETSLPANTQETNPGRERDIAVLFCDIRNFTSLTETRLPFDIVFLLNRYFALVGKAVEQTGGRIDKFIGDGAMALFGIGTSPEDACRQALKAAETIAFEIEKLGAELADELTIPLQIAIGIHFGPAVVGTMGYGRVRNLTAVGDTVNVASRLESAAKEFGAALVISEPVADLSGADMRGIESRNISVRGRALPLKVYVVDKEQAARPLNGKPDGR</sequence>
<evidence type="ECO:0000256" key="3">
    <source>
        <dbReference type="ARBA" id="ARBA00023136"/>
    </source>
</evidence>
<feature type="transmembrane region" description="Helical" evidence="4">
    <location>
        <begin position="233"/>
        <end position="253"/>
    </location>
</feature>
<proteinExistence type="predicted"/>